<proteinExistence type="predicted"/>
<feature type="chain" id="PRO_5003116359" evidence="1">
    <location>
        <begin position="26"/>
        <end position="111"/>
    </location>
</feature>
<evidence type="ECO:0000256" key="1">
    <source>
        <dbReference type="SAM" id="SignalP"/>
    </source>
</evidence>
<reference evidence="3" key="1">
    <citation type="journal article" date="2011" name="J. Bacteriol.">
        <title>Genome sequences of eight morphologically diverse alphaproteobacteria.</title>
        <authorList>
            <consortium name="US DOE Joint Genome Institute"/>
            <person name="Brown P.J."/>
            <person name="Kysela D.T."/>
            <person name="Buechlein A."/>
            <person name="Hemmerich C."/>
            <person name="Brun Y.V."/>
        </authorList>
    </citation>
    <scope>NUCLEOTIDE SEQUENCE [LARGE SCALE GENOMIC DNA]</scope>
    <source>
        <strain evidence="3">ATCC 51888 / DSM 1869 / NCIB 11706 / TK 0415</strain>
    </source>
</reference>
<dbReference type="EMBL" id="CP002083">
    <property type="protein sequence ID" value="ADJ23122.1"/>
    <property type="molecule type" value="Genomic_DNA"/>
</dbReference>
<protein>
    <submittedName>
        <fullName evidence="2">Uncharacterized protein</fullName>
    </submittedName>
</protein>
<dbReference type="STRING" id="582899.Hden_1310"/>
<accession>D8JWK9</accession>
<dbReference type="RefSeq" id="WP_013215337.1">
    <property type="nucleotide sequence ID" value="NC_014313.1"/>
</dbReference>
<evidence type="ECO:0000313" key="3">
    <source>
        <dbReference type="Proteomes" id="UP000002033"/>
    </source>
</evidence>
<dbReference type="KEGG" id="hdn:Hden_1310"/>
<dbReference type="Proteomes" id="UP000002033">
    <property type="component" value="Chromosome"/>
</dbReference>
<gene>
    <name evidence="2" type="ordered locus">Hden_1310</name>
</gene>
<dbReference type="HOGENOM" id="CLU_161269_0_0_5"/>
<organism evidence="2 3">
    <name type="scientific">Hyphomicrobium denitrificans (strain ATCC 51888 / DSM 1869 / NCIMB 11706 / TK 0415)</name>
    <dbReference type="NCBI Taxonomy" id="582899"/>
    <lineage>
        <taxon>Bacteria</taxon>
        <taxon>Pseudomonadati</taxon>
        <taxon>Pseudomonadota</taxon>
        <taxon>Alphaproteobacteria</taxon>
        <taxon>Hyphomicrobiales</taxon>
        <taxon>Hyphomicrobiaceae</taxon>
        <taxon>Hyphomicrobium</taxon>
    </lineage>
</organism>
<feature type="signal peptide" evidence="1">
    <location>
        <begin position="1"/>
        <end position="25"/>
    </location>
</feature>
<sequence length="111" mass="11766" precursor="true">MLKIIDARCAVLMCVTLAASMPAAAEGRFCGSQVESGEASAATEDEAKKAATVWWSSRAGALGRGYEFWENSKDKAVNCHAGPRNTFKCIAVGKPCLPEGVLPQHGPKQDL</sequence>
<evidence type="ECO:0000313" key="2">
    <source>
        <dbReference type="EMBL" id="ADJ23122.1"/>
    </source>
</evidence>
<keyword evidence="1" id="KW-0732">Signal</keyword>
<dbReference type="OrthoDB" id="7933006at2"/>
<dbReference type="AlphaFoldDB" id="D8JWK9"/>
<name>D8JWK9_HYPDA</name>
<keyword evidence="3" id="KW-1185">Reference proteome</keyword>